<reference evidence="5 6" key="1">
    <citation type="journal article" date="2016" name="Int. J. Syst. Evol. Microbiol.">
        <title>Nocardioides albidus sp. nov., an actinobacterium isolated from garden soil.</title>
        <authorList>
            <person name="Singh H."/>
            <person name="Du J."/>
            <person name="Trinh H."/>
            <person name="Won K."/>
            <person name="Yang J.E."/>
            <person name="Yin C."/>
            <person name="Kook M."/>
            <person name="Yi T.H."/>
        </authorList>
    </citation>
    <scope>NUCLEOTIDE SEQUENCE [LARGE SCALE GENOMIC DNA]</scope>
    <source>
        <strain evidence="5 6">CCTCC AB 2015297</strain>
    </source>
</reference>
<dbReference type="SMART" id="SM00382">
    <property type="entry name" value="AAA"/>
    <property type="match status" value="1"/>
</dbReference>
<dbReference type="Proteomes" id="UP000313231">
    <property type="component" value="Unassembled WGS sequence"/>
</dbReference>
<evidence type="ECO:0000256" key="1">
    <source>
        <dbReference type="ARBA" id="ARBA00022448"/>
    </source>
</evidence>
<evidence type="ECO:0000256" key="2">
    <source>
        <dbReference type="ARBA" id="ARBA00022741"/>
    </source>
</evidence>
<keyword evidence="6" id="KW-1185">Reference proteome</keyword>
<proteinExistence type="predicted"/>
<accession>A0A5C4VMZ2</accession>
<feature type="domain" description="ABC transporter" evidence="4">
    <location>
        <begin position="14"/>
        <end position="242"/>
    </location>
</feature>
<keyword evidence="3 5" id="KW-0067">ATP-binding</keyword>
<comment type="caution">
    <text evidence="5">The sequence shown here is derived from an EMBL/GenBank/DDBJ whole genome shotgun (WGS) entry which is preliminary data.</text>
</comment>
<dbReference type="InterPro" id="IPR050166">
    <property type="entry name" value="ABC_transporter_ATP-bind"/>
</dbReference>
<keyword evidence="2" id="KW-0547">Nucleotide-binding</keyword>
<dbReference type="InterPro" id="IPR027417">
    <property type="entry name" value="P-loop_NTPase"/>
</dbReference>
<dbReference type="PANTHER" id="PTHR42788">
    <property type="entry name" value="TAURINE IMPORT ATP-BINDING PROTEIN-RELATED"/>
    <property type="match status" value="1"/>
</dbReference>
<dbReference type="CDD" id="cd03293">
    <property type="entry name" value="ABC_NrtD_SsuB_transporters"/>
    <property type="match status" value="1"/>
</dbReference>
<evidence type="ECO:0000256" key="3">
    <source>
        <dbReference type="ARBA" id="ARBA00022840"/>
    </source>
</evidence>
<dbReference type="Pfam" id="PF00005">
    <property type="entry name" value="ABC_tran"/>
    <property type="match status" value="1"/>
</dbReference>
<evidence type="ECO:0000313" key="5">
    <source>
        <dbReference type="EMBL" id="TNM36539.1"/>
    </source>
</evidence>
<dbReference type="InterPro" id="IPR017871">
    <property type="entry name" value="ABC_transporter-like_CS"/>
</dbReference>
<dbReference type="PROSITE" id="PS00211">
    <property type="entry name" value="ABC_TRANSPORTER_1"/>
    <property type="match status" value="1"/>
</dbReference>
<sequence>MTEHTTERTAPASLELEAISKVYGVTRAIDEINAQVPAGEVTVIVGPSGAGKTTLLRIISGLDTPTTGRVLFDGSPIKGVPDGLAMVFQDYSRSLFPWMRVEDNVAFPLRRGVEKAERRRRVLEALQAVGLEGKERLYPWQMSGGMQQRVAIARALACHPRLLVMDEPYASVDAQTRAELEDLLLEIQTRLNVTVLVVTHDIDESVYLADNIIVMSKAPSTVQEVIRVGLARPRDQIATKEEPEFVHARAHVLRLLRGEAEPEAATPDDTLEVGV</sequence>
<evidence type="ECO:0000313" key="6">
    <source>
        <dbReference type="Proteomes" id="UP000313231"/>
    </source>
</evidence>
<gene>
    <name evidence="5" type="ORF">FHP29_20635</name>
</gene>
<dbReference type="InterPro" id="IPR003439">
    <property type="entry name" value="ABC_transporter-like_ATP-bd"/>
</dbReference>
<dbReference type="SUPFAM" id="SSF52540">
    <property type="entry name" value="P-loop containing nucleoside triphosphate hydrolases"/>
    <property type="match status" value="1"/>
</dbReference>
<name>A0A5C4VMZ2_9ACTN</name>
<protein>
    <submittedName>
        <fullName evidence="5">ABC transporter ATP-binding protein</fullName>
    </submittedName>
</protein>
<dbReference type="InterPro" id="IPR003593">
    <property type="entry name" value="AAA+_ATPase"/>
</dbReference>
<dbReference type="Gene3D" id="3.40.50.300">
    <property type="entry name" value="P-loop containing nucleotide triphosphate hydrolases"/>
    <property type="match status" value="1"/>
</dbReference>
<evidence type="ECO:0000259" key="4">
    <source>
        <dbReference type="PROSITE" id="PS50893"/>
    </source>
</evidence>
<dbReference type="OrthoDB" id="8773773at2"/>
<dbReference type="GO" id="GO:0016887">
    <property type="term" value="F:ATP hydrolysis activity"/>
    <property type="evidence" value="ECO:0007669"/>
    <property type="project" value="InterPro"/>
</dbReference>
<dbReference type="RefSeq" id="WP_139624724.1">
    <property type="nucleotide sequence ID" value="NZ_VDMP01000027.1"/>
</dbReference>
<dbReference type="EMBL" id="VDMP01000027">
    <property type="protein sequence ID" value="TNM36539.1"/>
    <property type="molecule type" value="Genomic_DNA"/>
</dbReference>
<keyword evidence="1" id="KW-0813">Transport</keyword>
<dbReference type="PROSITE" id="PS50893">
    <property type="entry name" value="ABC_TRANSPORTER_2"/>
    <property type="match status" value="1"/>
</dbReference>
<dbReference type="AlphaFoldDB" id="A0A5C4VMZ2"/>
<dbReference type="GO" id="GO:0005524">
    <property type="term" value="F:ATP binding"/>
    <property type="evidence" value="ECO:0007669"/>
    <property type="project" value="UniProtKB-KW"/>
</dbReference>
<organism evidence="5 6">
    <name type="scientific">Nocardioides albidus</name>
    <dbReference type="NCBI Taxonomy" id="1517589"/>
    <lineage>
        <taxon>Bacteria</taxon>
        <taxon>Bacillati</taxon>
        <taxon>Actinomycetota</taxon>
        <taxon>Actinomycetes</taxon>
        <taxon>Propionibacteriales</taxon>
        <taxon>Nocardioidaceae</taxon>
        <taxon>Nocardioides</taxon>
    </lineage>
</organism>
<dbReference type="PANTHER" id="PTHR42788:SF13">
    <property type="entry name" value="ALIPHATIC SULFONATES IMPORT ATP-BINDING PROTEIN SSUB"/>
    <property type="match status" value="1"/>
</dbReference>